<comment type="caution">
    <text evidence="2">The sequence shown here is derived from an EMBL/GenBank/DDBJ whole genome shotgun (WGS) entry which is preliminary data.</text>
</comment>
<dbReference type="Proteomes" id="UP000729733">
    <property type="component" value="Unassembled WGS sequence"/>
</dbReference>
<dbReference type="AlphaFoldDB" id="A0A964BR62"/>
<keyword evidence="1" id="KW-0812">Transmembrane</keyword>
<reference evidence="2" key="1">
    <citation type="journal article" date="2021" name="Antonie Van Leeuwenhoek">
        <title>Draft genome and description of Waterburya agarophytonicola gen. nov. sp. nov. (Pleurocapsales, Cyanobacteria): a seaweed symbiont.</title>
        <authorList>
            <person name="Bonthond G."/>
            <person name="Shalygin S."/>
            <person name="Bayer T."/>
            <person name="Weinberger F."/>
        </authorList>
    </citation>
    <scope>NUCLEOTIDE SEQUENCE</scope>
    <source>
        <strain evidence="2">KI4</strain>
    </source>
</reference>
<name>A0A964BR62_9CYAN</name>
<gene>
    <name evidence="2" type="ORF">I4641_08540</name>
</gene>
<proteinExistence type="predicted"/>
<feature type="transmembrane region" description="Helical" evidence="1">
    <location>
        <begin position="92"/>
        <end position="111"/>
    </location>
</feature>
<sequence length="170" mass="18718">MQTISPRSPKSPNWSTIIMFALGFWLSGSLVFDFLVVPGMLTTGMMNEPGFASAGYVIFGTFNHLELLCAAIILAGCLVYRFGDLFNQQVSYKSVLTAATLLAIALVYTYFFTPQMSSAGMSLDLFATTTEKTSTTMTVMHLGYWSLEVTKLFCATALLRTFFRNSCSLV</sequence>
<evidence type="ECO:0000256" key="1">
    <source>
        <dbReference type="SAM" id="Phobius"/>
    </source>
</evidence>
<dbReference type="EMBL" id="JADWDC010000015">
    <property type="protein sequence ID" value="MCC0177023.1"/>
    <property type="molecule type" value="Genomic_DNA"/>
</dbReference>
<accession>A0A964BR62</accession>
<feature type="transmembrane region" description="Helical" evidence="1">
    <location>
        <begin position="142"/>
        <end position="163"/>
    </location>
</feature>
<organism evidence="2 3">
    <name type="scientific">Waterburya agarophytonicola KI4</name>
    <dbReference type="NCBI Taxonomy" id="2874699"/>
    <lineage>
        <taxon>Bacteria</taxon>
        <taxon>Bacillati</taxon>
        <taxon>Cyanobacteriota</taxon>
        <taxon>Cyanophyceae</taxon>
        <taxon>Pleurocapsales</taxon>
        <taxon>Hyellaceae</taxon>
        <taxon>Waterburya</taxon>
        <taxon>Waterburya agarophytonicola</taxon>
    </lineage>
</organism>
<keyword evidence="3" id="KW-1185">Reference proteome</keyword>
<dbReference type="RefSeq" id="WP_229640061.1">
    <property type="nucleotide sequence ID" value="NZ_JADWDC010000015.1"/>
</dbReference>
<keyword evidence="1" id="KW-0472">Membrane</keyword>
<feature type="transmembrane region" description="Helical" evidence="1">
    <location>
        <begin position="12"/>
        <end position="36"/>
    </location>
</feature>
<evidence type="ECO:0000313" key="2">
    <source>
        <dbReference type="EMBL" id="MCC0177023.1"/>
    </source>
</evidence>
<keyword evidence="1" id="KW-1133">Transmembrane helix</keyword>
<evidence type="ECO:0000313" key="3">
    <source>
        <dbReference type="Proteomes" id="UP000729733"/>
    </source>
</evidence>
<protein>
    <submittedName>
        <fullName evidence="2">DUF4149 domain-containing protein</fullName>
    </submittedName>
</protein>
<feature type="transmembrane region" description="Helical" evidence="1">
    <location>
        <begin position="56"/>
        <end position="80"/>
    </location>
</feature>